<accession>A0ABR1XCE9</accession>
<protein>
    <submittedName>
        <fullName evidence="1">Uncharacterized protein</fullName>
    </submittedName>
</protein>
<evidence type="ECO:0000313" key="1">
    <source>
        <dbReference type="EMBL" id="KAK8094279.1"/>
    </source>
</evidence>
<gene>
    <name evidence="1" type="ORF">PG997_000964</name>
</gene>
<dbReference type="Proteomes" id="UP001433268">
    <property type="component" value="Unassembled WGS sequence"/>
</dbReference>
<comment type="caution">
    <text evidence="1">The sequence shown here is derived from an EMBL/GenBank/DDBJ whole genome shotgun (WGS) entry which is preliminary data.</text>
</comment>
<name>A0ABR1XCE9_9PEZI</name>
<organism evidence="1 2">
    <name type="scientific">Apiospora hydei</name>
    <dbReference type="NCBI Taxonomy" id="1337664"/>
    <lineage>
        <taxon>Eukaryota</taxon>
        <taxon>Fungi</taxon>
        <taxon>Dikarya</taxon>
        <taxon>Ascomycota</taxon>
        <taxon>Pezizomycotina</taxon>
        <taxon>Sordariomycetes</taxon>
        <taxon>Xylariomycetidae</taxon>
        <taxon>Amphisphaeriales</taxon>
        <taxon>Apiosporaceae</taxon>
        <taxon>Apiospora</taxon>
    </lineage>
</organism>
<dbReference type="EMBL" id="JAQQWN010000002">
    <property type="protein sequence ID" value="KAK8094279.1"/>
    <property type="molecule type" value="Genomic_DNA"/>
</dbReference>
<proteinExistence type="predicted"/>
<reference evidence="1 2" key="1">
    <citation type="submission" date="2023-01" db="EMBL/GenBank/DDBJ databases">
        <title>Analysis of 21 Apiospora genomes using comparative genomics revels a genus with tremendous synthesis potential of carbohydrate active enzymes and secondary metabolites.</title>
        <authorList>
            <person name="Sorensen T."/>
        </authorList>
    </citation>
    <scope>NUCLEOTIDE SEQUENCE [LARGE SCALE GENOMIC DNA]</scope>
    <source>
        <strain evidence="1 2">CBS 114990</strain>
    </source>
</reference>
<dbReference type="RefSeq" id="XP_066675052.1">
    <property type="nucleotide sequence ID" value="XM_066805279.1"/>
</dbReference>
<evidence type="ECO:0000313" key="2">
    <source>
        <dbReference type="Proteomes" id="UP001433268"/>
    </source>
</evidence>
<sequence length="212" mass="23209">MPSENEYDAIIMASHKLRIATLWAGRNAKASGSATDDIGVRSNFQVQQVNRRGLHLDFLVVSNKSWRNPAGDPNEARGRSAFASFFYVVVLIRAGHQWISWILLVGAHGNASRCQAMAVLHHESAGWQAHMHECCPARREELRVDYIGMACRTDRLPSAKVRSSGLPMVDGHGRALDADHMRQSETTSGLPINGATPSVTHRVAADQFGSVA</sequence>
<keyword evidence="2" id="KW-1185">Reference proteome</keyword>
<dbReference type="GeneID" id="92038339"/>